<feature type="region of interest" description="Disordered" evidence="2">
    <location>
        <begin position="702"/>
        <end position="724"/>
    </location>
</feature>
<evidence type="ECO:0000256" key="2">
    <source>
        <dbReference type="SAM" id="MobiDB-lite"/>
    </source>
</evidence>
<evidence type="ECO:0000313" key="4">
    <source>
        <dbReference type="Proteomes" id="UP001161757"/>
    </source>
</evidence>
<feature type="compositionally biased region" description="Low complexity" evidence="2">
    <location>
        <begin position="618"/>
        <end position="644"/>
    </location>
</feature>
<protein>
    <recommendedName>
        <fullName evidence="5">Post-SET domain-containing protein</fullName>
    </recommendedName>
</protein>
<feature type="region of interest" description="Disordered" evidence="2">
    <location>
        <begin position="1"/>
        <end position="22"/>
    </location>
</feature>
<evidence type="ECO:0000256" key="1">
    <source>
        <dbReference type="ARBA" id="ARBA00061469"/>
    </source>
</evidence>
<dbReference type="AlphaFoldDB" id="A0AAN6ESN3"/>
<dbReference type="Pfam" id="PF09783">
    <property type="entry name" value="Vac_ImportDeg"/>
    <property type="match status" value="1"/>
</dbReference>
<dbReference type="EMBL" id="JAJGCB010000013">
    <property type="protein sequence ID" value="KAJ8989576.1"/>
    <property type="molecule type" value="Genomic_DNA"/>
</dbReference>
<feature type="region of interest" description="Disordered" evidence="2">
    <location>
        <begin position="129"/>
        <end position="195"/>
    </location>
</feature>
<dbReference type="PANTHER" id="PTHR14534:SF3">
    <property type="entry name" value="GID COMPLEX SUBUNIT 4 HOMOLOG"/>
    <property type="match status" value="1"/>
</dbReference>
<accession>A0AAN6ESN3</accession>
<name>A0AAN6ESN3_EXODE</name>
<sequence>MPPTNSPSVTPPESAAPGAIAAASSEDSYLRQLEEAISTPVLDLASTLRPIAVTRFPRHTARDPSRRGSDDLRFSAQLADERGGDTPASRGNGSRRPGHEPTRDGSIGWRPYLTEVEFQIQTEQIARTATMQSQRSRTLAGFAPSEEREGQRQRYATTGEGPRQQSLYDWAVTMPPSRGSHDMNSGDDSDQDMEDMSTAASNIADVAGTSARGEFRRLERALSNYRAARNALRTGRSADLGAVPTASALRIYRNGESVDVDMAGRTAASTGLFSSEYRQERQRRYAEYMRLQQNDRTGTGFQIASRLTTRAERKRSEALTRVKNTIRYLSQLRHTGVQGGLELARQLDLDSLYESEEANTPSDLPMHVNSLPIPQYSSWLEAGMVWHGLQSTDREPVRAPSSQARTARDFLRRTFARRREMDMGNVNPDLNRLPAESLVDADRFLSDLLQDANGRWGLSPLSASPLASHPAQPPSQDPESDHWPVKVTIHSVDYDTMSLTGTMSASHMPEKLGANQQQGAPQPYAPSHSMSSFFTGEIIDFRQQPLETEAEGRDYRVGGLDTDALYWARLGPFRKEIEKVRSLRGKRRSEYHQDSRLWDAFRKAAGAEGENKDQPGRSPSGAATASSSSSSTEPEASSASATGADYPAGRRTTATEGPEESKEAEDDAVMARCLASAKWIEENLGREWILMRWKERCFLSASAPDSSSNPTLATDAARSSSPFENNNDATSWGLTISGFYYIALNRLTGEIDGLYYDPGSQPYQALRMVPEGTSRRGLVLPANNNATSQSQVQPQPQIKPGACVCGCGDTTCKERVVGLKKWFPSVELR</sequence>
<dbReference type="GO" id="GO:0043161">
    <property type="term" value="P:proteasome-mediated ubiquitin-dependent protein catabolic process"/>
    <property type="evidence" value="ECO:0007669"/>
    <property type="project" value="TreeGrafter"/>
</dbReference>
<feature type="compositionally biased region" description="Polar residues" evidence="2">
    <location>
        <begin position="703"/>
        <end position="724"/>
    </location>
</feature>
<feature type="compositionally biased region" description="Low complexity" evidence="2">
    <location>
        <begin position="11"/>
        <end position="22"/>
    </location>
</feature>
<feature type="compositionally biased region" description="Acidic residues" evidence="2">
    <location>
        <begin position="185"/>
        <end position="195"/>
    </location>
</feature>
<feature type="compositionally biased region" description="Low complexity" evidence="2">
    <location>
        <begin position="460"/>
        <end position="470"/>
    </location>
</feature>
<dbReference type="GO" id="GO:0045721">
    <property type="term" value="P:negative regulation of gluconeogenesis"/>
    <property type="evidence" value="ECO:0007669"/>
    <property type="project" value="TreeGrafter"/>
</dbReference>
<feature type="region of interest" description="Disordered" evidence="2">
    <location>
        <begin position="605"/>
        <end position="667"/>
    </location>
</feature>
<feature type="region of interest" description="Disordered" evidence="2">
    <location>
        <begin position="460"/>
        <end position="483"/>
    </location>
</feature>
<dbReference type="GO" id="GO:0005773">
    <property type="term" value="C:vacuole"/>
    <property type="evidence" value="ECO:0007669"/>
    <property type="project" value="GOC"/>
</dbReference>
<evidence type="ECO:0008006" key="5">
    <source>
        <dbReference type="Google" id="ProtNLM"/>
    </source>
</evidence>
<dbReference type="InterPro" id="IPR018618">
    <property type="entry name" value="GID4/10-like"/>
</dbReference>
<evidence type="ECO:0000313" key="3">
    <source>
        <dbReference type="EMBL" id="KAJ8989576.1"/>
    </source>
</evidence>
<feature type="region of interest" description="Disordered" evidence="2">
    <location>
        <begin position="77"/>
        <end position="110"/>
    </location>
</feature>
<organism evidence="3 4">
    <name type="scientific">Exophiala dermatitidis</name>
    <name type="common">Black yeast-like fungus</name>
    <name type="synonym">Wangiella dermatitidis</name>
    <dbReference type="NCBI Taxonomy" id="5970"/>
    <lineage>
        <taxon>Eukaryota</taxon>
        <taxon>Fungi</taxon>
        <taxon>Dikarya</taxon>
        <taxon>Ascomycota</taxon>
        <taxon>Pezizomycotina</taxon>
        <taxon>Eurotiomycetes</taxon>
        <taxon>Chaetothyriomycetidae</taxon>
        <taxon>Chaetothyriales</taxon>
        <taxon>Herpotrichiellaceae</taxon>
        <taxon>Exophiala</taxon>
    </lineage>
</organism>
<comment type="caution">
    <text evidence="3">The sequence shown here is derived from an EMBL/GenBank/DDBJ whole genome shotgun (WGS) entry which is preliminary data.</text>
</comment>
<dbReference type="Proteomes" id="UP001161757">
    <property type="component" value="Unassembled WGS sequence"/>
</dbReference>
<dbReference type="GO" id="GO:0006623">
    <property type="term" value="P:protein targeting to vacuole"/>
    <property type="evidence" value="ECO:0007669"/>
    <property type="project" value="TreeGrafter"/>
</dbReference>
<gene>
    <name evidence="3" type="ORF">HRR80_006300</name>
</gene>
<comment type="similarity">
    <text evidence="1">Belongs to the GID4/VID24 family.</text>
</comment>
<reference evidence="3" key="1">
    <citation type="submission" date="2023-01" db="EMBL/GenBank/DDBJ databases">
        <title>Exophiala dermititidis isolated from Cystic Fibrosis Patient.</title>
        <authorList>
            <person name="Kurbessoian T."/>
            <person name="Crocker A."/>
            <person name="Murante D."/>
            <person name="Hogan D.A."/>
            <person name="Stajich J.E."/>
        </authorList>
    </citation>
    <scope>NUCLEOTIDE SEQUENCE</scope>
    <source>
        <strain evidence="3">Ex8</strain>
    </source>
</reference>
<dbReference type="PANTHER" id="PTHR14534">
    <property type="entry name" value="VACUOLAR IMPORT AND DEGRADATION PROTEIN 24"/>
    <property type="match status" value="1"/>
</dbReference>
<dbReference type="GO" id="GO:0007039">
    <property type="term" value="P:protein catabolic process in the vacuole"/>
    <property type="evidence" value="ECO:0007669"/>
    <property type="project" value="TreeGrafter"/>
</dbReference>
<dbReference type="GO" id="GO:0034657">
    <property type="term" value="C:GID complex"/>
    <property type="evidence" value="ECO:0007669"/>
    <property type="project" value="TreeGrafter"/>
</dbReference>
<proteinExistence type="inferred from homology"/>